<dbReference type="InterPro" id="IPR013149">
    <property type="entry name" value="ADH-like_C"/>
</dbReference>
<dbReference type="InterPro" id="IPR013154">
    <property type="entry name" value="ADH-like_N"/>
</dbReference>
<dbReference type="GO" id="GO:0016491">
    <property type="term" value="F:oxidoreductase activity"/>
    <property type="evidence" value="ECO:0007669"/>
    <property type="project" value="InterPro"/>
</dbReference>
<feature type="domain" description="Enoyl reductase (ER)" evidence="1">
    <location>
        <begin position="11"/>
        <end position="331"/>
    </location>
</feature>
<dbReference type="Gene3D" id="3.40.50.720">
    <property type="entry name" value="NAD(P)-binding Rossmann-like Domain"/>
    <property type="match status" value="1"/>
</dbReference>
<dbReference type="AlphaFoldDB" id="A0A1Y3PX45"/>
<dbReference type="InterPro" id="IPR052711">
    <property type="entry name" value="Zinc_ADH-like"/>
</dbReference>
<dbReference type="Pfam" id="PF08240">
    <property type="entry name" value="ADH_N"/>
    <property type="match status" value="1"/>
</dbReference>
<reference evidence="3" key="1">
    <citation type="submission" date="2016-06" db="EMBL/GenBank/DDBJ databases">
        <authorList>
            <person name="Nascimento L."/>
            <person name="Pereira R.V."/>
            <person name="Martins L.F."/>
            <person name="Quaggio R.B."/>
            <person name="Silva A.M."/>
            <person name="Setubal J.C."/>
        </authorList>
    </citation>
    <scope>NUCLEOTIDE SEQUENCE [LARGE SCALE GENOMIC DNA]</scope>
</reference>
<dbReference type="InterPro" id="IPR036291">
    <property type="entry name" value="NAD(P)-bd_dom_sf"/>
</dbReference>
<dbReference type="SUPFAM" id="SSF50129">
    <property type="entry name" value="GroES-like"/>
    <property type="match status" value="1"/>
</dbReference>
<dbReference type="Pfam" id="PF00107">
    <property type="entry name" value="ADH_zinc_N"/>
    <property type="match status" value="1"/>
</dbReference>
<accession>A0A1Y3PX45</accession>
<evidence type="ECO:0000313" key="2">
    <source>
        <dbReference type="EMBL" id="OUM90737.1"/>
    </source>
</evidence>
<dbReference type="Proteomes" id="UP000196475">
    <property type="component" value="Unassembled WGS sequence"/>
</dbReference>
<organism evidence="2 3">
    <name type="scientific">Bacillus thermozeamaize</name>
    <dbReference type="NCBI Taxonomy" id="230954"/>
    <lineage>
        <taxon>Bacteria</taxon>
        <taxon>Bacillati</taxon>
        <taxon>Bacillota</taxon>
        <taxon>Bacilli</taxon>
        <taxon>Bacillales</taxon>
        <taxon>Bacillaceae</taxon>
        <taxon>Bacillus</taxon>
    </lineage>
</organism>
<dbReference type="EMBL" id="LZRT01000010">
    <property type="protein sequence ID" value="OUM90737.1"/>
    <property type="molecule type" value="Genomic_DNA"/>
</dbReference>
<sequence>MKAIVLREPEGPKNLRYEEVEIPKPKADEVLIKLHYAALNRRDVFISYGRYPRTKLPSILGSDGAGEVVARGENVKNVEEGSRVVINPGLAWGDQEAHPGPNFHILGMPVDGTFAEYVVVPAAQVYPKPEHLTWEEAAALPLAGVTAYRAVVTRGQVQAGETVLISGIGSGVALYALQMALAKGANVYVTSGSDEKIERAIRLGAAGGVNYRKEGWVKRLREMIGGADLIVDGVAGPGFTQLIEVTNPGGRIVSYGATNGSVPELIMRGVFSRQMDIRGTTMGSPRDFANMLELYAKHQLRPVIDRRYPLEEAAEAMLRMEQGLNFGKITLKIVDS</sequence>
<protein>
    <submittedName>
        <fullName evidence="2">Alcohol dehydrogenase</fullName>
    </submittedName>
</protein>
<comment type="caution">
    <text evidence="2">The sequence shown here is derived from an EMBL/GenBank/DDBJ whole genome shotgun (WGS) entry which is preliminary data.</text>
</comment>
<evidence type="ECO:0000259" key="1">
    <source>
        <dbReference type="SMART" id="SM00829"/>
    </source>
</evidence>
<proteinExistence type="predicted"/>
<dbReference type="SMART" id="SM00829">
    <property type="entry name" value="PKS_ER"/>
    <property type="match status" value="1"/>
</dbReference>
<dbReference type="SUPFAM" id="SSF51735">
    <property type="entry name" value="NAD(P)-binding Rossmann-fold domains"/>
    <property type="match status" value="1"/>
</dbReference>
<dbReference type="InterPro" id="IPR011032">
    <property type="entry name" value="GroES-like_sf"/>
</dbReference>
<name>A0A1Y3PX45_9BACI</name>
<gene>
    <name evidence="2" type="ORF">BAA01_07065</name>
</gene>
<dbReference type="PANTHER" id="PTHR45033">
    <property type="match status" value="1"/>
</dbReference>
<dbReference type="PANTHER" id="PTHR45033:SF3">
    <property type="entry name" value="DEHYDROGENASE, PUTATIVE (AFU_ORTHOLOGUE AFUA_2G13270)-RELATED"/>
    <property type="match status" value="1"/>
</dbReference>
<dbReference type="InterPro" id="IPR020843">
    <property type="entry name" value="ER"/>
</dbReference>
<dbReference type="Gene3D" id="3.90.180.10">
    <property type="entry name" value="Medium-chain alcohol dehydrogenases, catalytic domain"/>
    <property type="match status" value="1"/>
</dbReference>
<evidence type="ECO:0000313" key="3">
    <source>
        <dbReference type="Proteomes" id="UP000196475"/>
    </source>
</evidence>